<dbReference type="InParanoid" id="I7MAJ4"/>
<dbReference type="PROSITE" id="PS50850">
    <property type="entry name" value="MFS"/>
    <property type="match status" value="1"/>
</dbReference>
<sequence length="557" mass="63196">MSLSFHNLDDDERGQNSKNKYGYQDVFQGMGNSYSNYEQNQSLSDLKRPIMPREVVDQPIYQQNPMYTRLDSLPFSKWHYYAILALSGGLFIDGYEVAVVAVSSTELQRIYSASESQVSLLATAYMIGAGIGSLIFGYYSSEHGRKKVFYTTLAVYAISILFVIISRSLLFLYLVRFFSGIGIGGEYTAIFAMVDEIVPSSYRGTANICVSSIWHLGSSIAGLLGLAFSHRLNSPDDTLTWRFLFLFGALFIIPIIYLRKFIPESPRWINGKGKPTEADQIVDLITYCCDNDCIIPLEEYKILQQKPRMIGIHPQNYNDLNQDELPTNLFEIMRFIINRYRKRFALCFAIIFASNFVYKGIFYTHVMMMKKIDNFEQKEYSGKVFSLINPIFKSFHQTEQYFILPLICASFLGPLIMARFFDTQGRKRMIFFIFVASGVLLFINGILFDYSFINHNTQLIFWILIIFFSSPGISAAHLTISEVFPLKIRSQALALFNTVGLCAGGALAPYFFGVLIRLNSIDSLSLGYYCSSLIMITAGLLGLAIGIRAENLPLEEI</sequence>
<comment type="subcellular location">
    <subcellularLocation>
        <location evidence="1">Membrane</location>
        <topology evidence="1">Multi-pass membrane protein</topology>
    </subcellularLocation>
</comment>
<feature type="transmembrane region" description="Helical" evidence="6">
    <location>
        <begin position="459"/>
        <end position="480"/>
    </location>
</feature>
<feature type="transmembrane region" description="Helical" evidence="6">
    <location>
        <begin position="78"/>
        <end position="98"/>
    </location>
</feature>
<feature type="transmembrane region" description="Helical" evidence="6">
    <location>
        <begin position="118"/>
        <end position="139"/>
    </location>
</feature>
<evidence type="ECO:0000259" key="7">
    <source>
        <dbReference type="PROSITE" id="PS50850"/>
    </source>
</evidence>
<keyword evidence="9" id="KW-1185">Reference proteome</keyword>
<reference evidence="9" key="1">
    <citation type="journal article" date="2006" name="PLoS Biol.">
        <title>Macronuclear genome sequence of the ciliate Tetrahymena thermophila, a model eukaryote.</title>
        <authorList>
            <person name="Eisen J.A."/>
            <person name="Coyne R.S."/>
            <person name="Wu M."/>
            <person name="Wu D."/>
            <person name="Thiagarajan M."/>
            <person name="Wortman J.R."/>
            <person name="Badger J.H."/>
            <person name="Ren Q."/>
            <person name="Amedeo P."/>
            <person name="Jones K.M."/>
            <person name="Tallon L.J."/>
            <person name="Delcher A.L."/>
            <person name="Salzberg S.L."/>
            <person name="Silva J.C."/>
            <person name="Haas B.J."/>
            <person name="Majoros W.H."/>
            <person name="Farzad M."/>
            <person name="Carlton J.M."/>
            <person name="Smith R.K. Jr."/>
            <person name="Garg J."/>
            <person name="Pearlman R.E."/>
            <person name="Karrer K.M."/>
            <person name="Sun L."/>
            <person name="Manning G."/>
            <person name="Elde N.C."/>
            <person name="Turkewitz A.P."/>
            <person name="Asai D.J."/>
            <person name="Wilkes D.E."/>
            <person name="Wang Y."/>
            <person name="Cai H."/>
            <person name="Collins K."/>
            <person name="Stewart B.A."/>
            <person name="Lee S.R."/>
            <person name="Wilamowska K."/>
            <person name="Weinberg Z."/>
            <person name="Ruzzo W.L."/>
            <person name="Wloga D."/>
            <person name="Gaertig J."/>
            <person name="Frankel J."/>
            <person name="Tsao C.-C."/>
            <person name="Gorovsky M.A."/>
            <person name="Keeling P.J."/>
            <person name="Waller R.F."/>
            <person name="Patron N.J."/>
            <person name="Cherry J.M."/>
            <person name="Stover N.A."/>
            <person name="Krieger C.J."/>
            <person name="del Toro C."/>
            <person name="Ryder H.F."/>
            <person name="Williamson S.C."/>
            <person name="Barbeau R.A."/>
            <person name="Hamilton E.P."/>
            <person name="Orias E."/>
        </authorList>
    </citation>
    <scope>NUCLEOTIDE SEQUENCE [LARGE SCALE GENOMIC DNA]</scope>
    <source>
        <strain evidence="9">SB210</strain>
    </source>
</reference>
<dbReference type="eggNOG" id="KOG0252">
    <property type="taxonomic scope" value="Eukaryota"/>
</dbReference>
<name>I7MAJ4_TETTS</name>
<evidence type="ECO:0000256" key="5">
    <source>
        <dbReference type="SAM" id="MobiDB-lite"/>
    </source>
</evidence>
<keyword evidence="2 6" id="KW-0812">Transmembrane</keyword>
<dbReference type="EMBL" id="GG662443">
    <property type="protein sequence ID" value="EAS04709.3"/>
    <property type="molecule type" value="Genomic_DNA"/>
</dbReference>
<dbReference type="InterPro" id="IPR020846">
    <property type="entry name" value="MFS_dom"/>
</dbReference>
<feature type="domain" description="Major facilitator superfamily (MFS) profile" evidence="7">
    <location>
        <begin position="82"/>
        <end position="550"/>
    </location>
</feature>
<feature type="region of interest" description="Disordered" evidence="5">
    <location>
        <begin position="1"/>
        <end position="20"/>
    </location>
</feature>
<feature type="transmembrane region" description="Helical" evidence="6">
    <location>
        <begin position="148"/>
        <end position="165"/>
    </location>
</feature>
<dbReference type="Proteomes" id="UP000009168">
    <property type="component" value="Unassembled WGS sequence"/>
</dbReference>
<organism evidence="8 9">
    <name type="scientific">Tetrahymena thermophila (strain SB210)</name>
    <dbReference type="NCBI Taxonomy" id="312017"/>
    <lineage>
        <taxon>Eukaryota</taxon>
        <taxon>Sar</taxon>
        <taxon>Alveolata</taxon>
        <taxon>Ciliophora</taxon>
        <taxon>Intramacronucleata</taxon>
        <taxon>Oligohymenophorea</taxon>
        <taxon>Hymenostomatida</taxon>
        <taxon>Tetrahymenina</taxon>
        <taxon>Tetrahymenidae</taxon>
        <taxon>Tetrahymena</taxon>
    </lineage>
</organism>
<evidence type="ECO:0000313" key="8">
    <source>
        <dbReference type="EMBL" id="EAS04709.3"/>
    </source>
</evidence>
<feature type="transmembrane region" description="Helical" evidence="6">
    <location>
        <begin position="401"/>
        <end position="418"/>
    </location>
</feature>
<dbReference type="OrthoDB" id="10264564at2759"/>
<evidence type="ECO:0000256" key="2">
    <source>
        <dbReference type="ARBA" id="ARBA00022692"/>
    </source>
</evidence>
<dbReference type="GO" id="GO:0046943">
    <property type="term" value="F:carboxylic acid transmembrane transporter activity"/>
    <property type="evidence" value="ECO:0007669"/>
    <property type="project" value="TreeGrafter"/>
</dbReference>
<dbReference type="Gene3D" id="1.20.1250.20">
    <property type="entry name" value="MFS general substrate transporter like domains"/>
    <property type="match status" value="1"/>
</dbReference>
<keyword evidence="4 6" id="KW-0472">Membrane</keyword>
<dbReference type="AlphaFoldDB" id="I7MAJ4"/>
<dbReference type="GeneID" id="7846794"/>
<accession>I7MAJ4</accession>
<evidence type="ECO:0000256" key="4">
    <source>
        <dbReference type="ARBA" id="ARBA00023136"/>
    </source>
</evidence>
<protein>
    <submittedName>
        <fullName evidence="8">MFS transporter</fullName>
    </submittedName>
</protein>
<evidence type="ECO:0000256" key="3">
    <source>
        <dbReference type="ARBA" id="ARBA00022989"/>
    </source>
</evidence>
<proteinExistence type="predicted"/>
<feature type="transmembrane region" description="Helical" evidence="6">
    <location>
        <begin position="240"/>
        <end position="258"/>
    </location>
</feature>
<keyword evidence="3 6" id="KW-1133">Transmembrane helix</keyword>
<dbReference type="GO" id="GO:0005886">
    <property type="term" value="C:plasma membrane"/>
    <property type="evidence" value="ECO:0007669"/>
    <property type="project" value="TreeGrafter"/>
</dbReference>
<gene>
    <name evidence="8" type="ORF">TTHERM_00242310</name>
</gene>
<dbReference type="KEGG" id="tet:TTHERM_00242310"/>
<feature type="transmembrane region" description="Helical" evidence="6">
    <location>
        <begin position="430"/>
        <end position="453"/>
    </location>
</feature>
<dbReference type="PANTHER" id="PTHR23508:SF10">
    <property type="entry name" value="CARBOXYLIC ACID TRANSPORTER PROTEIN HOMOLOG"/>
    <property type="match status" value="1"/>
</dbReference>
<dbReference type="InterPro" id="IPR036259">
    <property type="entry name" value="MFS_trans_sf"/>
</dbReference>
<dbReference type="SUPFAM" id="SSF103473">
    <property type="entry name" value="MFS general substrate transporter"/>
    <property type="match status" value="1"/>
</dbReference>
<evidence type="ECO:0000256" key="6">
    <source>
        <dbReference type="SAM" id="Phobius"/>
    </source>
</evidence>
<dbReference type="InterPro" id="IPR011701">
    <property type="entry name" value="MFS"/>
</dbReference>
<dbReference type="Pfam" id="PF07690">
    <property type="entry name" value="MFS_1"/>
    <property type="match status" value="1"/>
</dbReference>
<feature type="transmembrane region" description="Helical" evidence="6">
    <location>
        <begin position="492"/>
        <end position="514"/>
    </location>
</feature>
<feature type="transmembrane region" description="Helical" evidence="6">
    <location>
        <begin position="344"/>
        <end position="366"/>
    </location>
</feature>
<feature type="transmembrane region" description="Helical" evidence="6">
    <location>
        <begin position="526"/>
        <end position="547"/>
    </location>
</feature>
<dbReference type="RefSeq" id="XP_001024954.3">
    <property type="nucleotide sequence ID" value="XM_001024954.4"/>
</dbReference>
<evidence type="ECO:0000313" key="9">
    <source>
        <dbReference type="Proteomes" id="UP000009168"/>
    </source>
</evidence>
<feature type="transmembrane region" description="Helical" evidence="6">
    <location>
        <begin position="171"/>
        <end position="194"/>
    </location>
</feature>
<dbReference type="PANTHER" id="PTHR23508">
    <property type="entry name" value="CARBOXYLIC ACID TRANSPORTER PROTEIN HOMOLOG"/>
    <property type="match status" value="1"/>
</dbReference>
<dbReference type="STRING" id="312017.I7MAJ4"/>
<dbReference type="CDD" id="cd17316">
    <property type="entry name" value="MFS_SV2_like"/>
    <property type="match status" value="1"/>
</dbReference>
<evidence type="ECO:0000256" key="1">
    <source>
        <dbReference type="ARBA" id="ARBA00004141"/>
    </source>
</evidence>